<feature type="transmembrane region" description="Helical" evidence="6">
    <location>
        <begin position="353"/>
        <end position="372"/>
    </location>
</feature>
<feature type="transmembrane region" description="Helical" evidence="6">
    <location>
        <begin position="518"/>
        <end position="535"/>
    </location>
</feature>
<keyword evidence="2" id="KW-1003">Cell membrane</keyword>
<evidence type="ECO:0000256" key="5">
    <source>
        <dbReference type="ARBA" id="ARBA00023136"/>
    </source>
</evidence>
<organism evidence="8 9">
    <name type="scientific">Clostridium amylolyticum</name>
    <dbReference type="NCBI Taxonomy" id="1121298"/>
    <lineage>
        <taxon>Bacteria</taxon>
        <taxon>Bacillati</taxon>
        <taxon>Bacillota</taxon>
        <taxon>Clostridia</taxon>
        <taxon>Eubacteriales</taxon>
        <taxon>Clostridiaceae</taxon>
        <taxon>Clostridium</taxon>
    </lineage>
</organism>
<feature type="transmembrane region" description="Helical" evidence="6">
    <location>
        <begin position="271"/>
        <end position="290"/>
    </location>
</feature>
<comment type="subcellular location">
    <subcellularLocation>
        <location evidence="1">Cell membrane</location>
        <topology evidence="1">Multi-pass membrane protein</topology>
    </subcellularLocation>
</comment>
<dbReference type="STRING" id="1121298.SAMN05444401_3910"/>
<feature type="domain" description="Membrane transport protein MMPL" evidence="7">
    <location>
        <begin position="109"/>
        <end position="324"/>
    </location>
</feature>
<dbReference type="Proteomes" id="UP000184080">
    <property type="component" value="Unassembled WGS sequence"/>
</dbReference>
<feature type="transmembrane region" description="Helical" evidence="6">
    <location>
        <begin position="616"/>
        <end position="634"/>
    </location>
</feature>
<name>A0A1M6MA59_9CLOT</name>
<keyword evidence="5 6" id="KW-0472">Membrane</keyword>
<feature type="domain" description="Membrane transport protein MMPL" evidence="7">
    <location>
        <begin position="386"/>
        <end position="672"/>
    </location>
</feature>
<dbReference type="InterPro" id="IPR050545">
    <property type="entry name" value="Mycobact_MmpL"/>
</dbReference>
<feature type="transmembrane region" description="Helical" evidence="6">
    <location>
        <begin position="302"/>
        <end position="324"/>
    </location>
</feature>
<feature type="transmembrane region" description="Helical" evidence="6">
    <location>
        <begin position="646"/>
        <end position="669"/>
    </location>
</feature>
<dbReference type="RefSeq" id="WP_073010781.1">
    <property type="nucleotide sequence ID" value="NZ_FQZO01000008.1"/>
</dbReference>
<reference evidence="8 9" key="1">
    <citation type="submission" date="2016-11" db="EMBL/GenBank/DDBJ databases">
        <authorList>
            <person name="Jaros S."/>
            <person name="Januszkiewicz K."/>
            <person name="Wedrychowicz H."/>
        </authorList>
    </citation>
    <scope>NUCLEOTIDE SEQUENCE [LARGE SCALE GENOMIC DNA]</scope>
    <source>
        <strain evidence="8 9">DSM 21864</strain>
    </source>
</reference>
<protein>
    <recommendedName>
        <fullName evidence="7">Membrane transport protein MMPL domain-containing protein</fullName>
    </recommendedName>
</protein>
<dbReference type="OrthoDB" id="9782006at2"/>
<keyword evidence="3 6" id="KW-0812">Transmembrane</keyword>
<evidence type="ECO:0000313" key="8">
    <source>
        <dbReference type="EMBL" id="SHJ80319.1"/>
    </source>
</evidence>
<evidence type="ECO:0000256" key="3">
    <source>
        <dbReference type="ARBA" id="ARBA00022692"/>
    </source>
</evidence>
<feature type="transmembrane region" description="Helical" evidence="6">
    <location>
        <begin position="12"/>
        <end position="33"/>
    </location>
</feature>
<feature type="transmembrane region" description="Helical" evidence="6">
    <location>
        <begin position="174"/>
        <end position="193"/>
    </location>
</feature>
<keyword evidence="9" id="KW-1185">Reference proteome</keyword>
<dbReference type="AlphaFoldDB" id="A0A1M6MA59"/>
<proteinExistence type="predicted"/>
<evidence type="ECO:0000256" key="4">
    <source>
        <dbReference type="ARBA" id="ARBA00022989"/>
    </source>
</evidence>
<feature type="transmembrane region" description="Helical" evidence="6">
    <location>
        <begin position="568"/>
        <end position="588"/>
    </location>
</feature>
<feature type="transmembrane region" description="Helical" evidence="6">
    <location>
        <begin position="200"/>
        <end position="220"/>
    </location>
</feature>
<dbReference type="Pfam" id="PF03176">
    <property type="entry name" value="MMPL"/>
    <property type="match status" value="2"/>
</dbReference>
<evidence type="ECO:0000259" key="7">
    <source>
        <dbReference type="Pfam" id="PF03176"/>
    </source>
</evidence>
<evidence type="ECO:0000256" key="1">
    <source>
        <dbReference type="ARBA" id="ARBA00004651"/>
    </source>
</evidence>
<dbReference type="EMBL" id="FQZO01000008">
    <property type="protein sequence ID" value="SHJ80319.1"/>
    <property type="molecule type" value="Genomic_DNA"/>
</dbReference>
<evidence type="ECO:0000256" key="6">
    <source>
        <dbReference type="SAM" id="Phobius"/>
    </source>
</evidence>
<accession>A0A1M6MA59</accession>
<evidence type="ECO:0000256" key="2">
    <source>
        <dbReference type="ARBA" id="ARBA00022475"/>
    </source>
</evidence>
<dbReference type="InterPro" id="IPR004869">
    <property type="entry name" value="MMPL_dom"/>
</dbReference>
<keyword evidence="4 6" id="KW-1133">Transmembrane helix</keyword>
<dbReference type="SUPFAM" id="SSF82866">
    <property type="entry name" value="Multidrug efflux transporter AcrB transmembrane domain"/>
    <property type="match status" value="2"/>
</dbReference>
<gene>
    <name evidence="8" type="ORF">SAMN05444401_3910</name>
</gene>
<dbReference type="GO" id="GO:0005886">
    <property type="term" value="C:plasma membrane"/>
    <property type="evidence" value="ECO:0007669"/>
    <property type="project" value="UniProtKB-SubCell"/>
</dbReference>
<dbReference type="PANTHER" id="PTHR33406">
    <property type="entry name" value="MEMBRANE PROTEIN MJ1562-RELATED"/>
    <property type="match status" value="1"/>
</dbReference>
<evidence type="ECO:0000313" key="9">
    <source>
        <dbReference type="Proteomes" id="UP000184080"/>
    </source>
</evidence>
<dbReference type="PANTHER" id="PTHR33406:SF13">
    <property type="entry name" value="MEMBRANE PROTEIN YDFJ"/>
    <property type="match status" value="1"/>
</dbReference>
<dbReference type="Gene3D" id="1.20.1640.10">
    <property type="entry name" value="Multidrug efflux transporter AcrB transmembrane domain"/>
    <property type="match status" value="2"/>
</dbReference>
<sequence>MRKFAGFIVKHRKFIIGFYMILILLSIVGMQFVSIEYDLSSYLPKEINSIKGKNKLSEDFNINGTASLMVKEKELYKVLEIKEGIKNIPGITSVIWLDDVEDINKPREFMDKNLSKRFITEDYSLLQIQFKEGNDTLNTRNAIDKINEIVKVEHYIGGQAAVSKDMQDTTSREIIYYSVVAFVIITIILLMSSRAYYEPILFFITIGVAILLNMGSNALFGSVSSNTYSVANILQLAVSMDYSIFLLHRFHEESETKDKESAMVEAISKTFSSVSASALTTVGGFLALVVMKYGMGKDMGLVLAKGVFFSLISVVTLMPCLILVTESLNKYTHKILLPDFKNISGWMVKRRHIALILALLLVIPAFLGQSKLKYYYSTEKTLSSKSNSVLANEKIESIFGKSNELILIVPKEDKVKIKNLSEEIKALDKVESVQGLYSMADETLPDFLIPEEVRKTFESPKYTYFILNILEEVEGTETKKTIEDIQSTASKYTGDWYLTGEAAVYTDLQKVTSKDFDRVTIISIIIIGLILLFTFKSLTLPLILVFVIQLGIWINLSIPYFMGSKLNFISFIIIGAIQLGATVDYAILFTSRYEENLKEFKPIEAMKKTIGDTGRSVLTSALILMAGTLSVSFITTIKSASELTLLIGRGAFISLLLVYILLPALLLALGPIIKHTTIAWPKIKSDNNNISM</sequence>